<protein>
    <submittedName>
        <fullName evidence="1">Uncharacterized protein</fullName>
    </submittedName>
</protein>
<evidence type="ECO:0000313" key="1">
    <source>
        <dbReference type="EMBL" id="MDF9300856.1"/>
    </source>
</evidence>
<organism evidence="1 2">
    <name type="scientific">Weissella fermenti</name>
    <dbReference type="NCBI Taxonomy" id="2987699"/>
    <lineage>
        <taxon>Bacteria</taxon>
        <taxon>Bacillati</taxon>
        <taxon>Bacillota</taxon>
        <taxon>Bacilli</taxon>
        <taxon>Lactobacillales</taxon>
        <taxon>Lactobacillaceae</taxon>
        <taxon>Weissella</taxon>
    </lineage>
</organism>
<keyword evidence="2" id="KW-1185">Reference proteome</keyword>
<dbReference type="EMBL" id="JAOZFC020000004">
    <property type="protein sequence ID" value="MDF9300856.1"/>
    <property type="molecule type" value="Genomic_DNA"/>
</dbReference>
<dbReference type="RefSeq" id="WP_199404971.1">
    <property type="nucleotide sequence ID" value="NZ_JAOZFC020000004.1"/>
</dbReference>
<proteinExistence type="predicted"/>
<gene>
    <name evidence="1" type="ORF">OIT47_011345</name>
</gene>
<accession>A0ABT6D6Y1</accession>
<comment type="caution">
    <text evidence="1">The sequence shown here is derived from an EMBL/GenBank/DDBJ whole genome shotgun (WGS) entry which is preliminary data.</text>
</comment>
<sequence>MKLETTQIFQIDQLNGTIIGFYLDQTHISIGSEIKTLDGRRYIVKYVSYPRPINSKVRLTGMALVDGFISPDTELYIADQR</sequence>
<reference evidence="1" key="1">
    <citation type="submission" date="2023-03" db="EMBL/GenBank/DDBJ databases">
        <title>Comparative genomics of Weissella fermenti BK2, and weissella type species.</title>
        <authorList>
            <person name="Lee J.K."/>
            <person name="Baek J.H."/>
            <person name="Kim J.M."/>
            <person name="Choi D.G."/>
            <person name="Jeon C.O."/>
        </authorList>
    </citation>
    <scope>NUCLEOTIDE SEQUENCE</scope>
    <source>
        <strain evidence="1">BK2</strain>
    </source>
</reference>
<name>A0ABT6D6Y1_9LACO</name>
<evidence type="ECO:0000313" key="2">
    <source>
        <dbReference type="Proteomes" id="UP001146336"/>
    </source>
</evidence>
<dbReference type="Proteomes" id="UP001146336">
    <property type="component" value="Unassembled WGS sequence"/>
</dbReference>